<comment type="subcellular location">
    <subcellularLocation>
        <location evidence="1">Cell membrane</location>
        <topology evidence="1">Multi-pass membrane protein</topology>
    </subcellularLocation>
</comment>
<feature type="transmembrane region" description="Helical" evidence="6">
    <location>
        <begin position="259"/>
        <end position="283"/>
    </location>
</feature>
<dbReference type="InterPro" id="IPR018076">
    <property type="entry name" value="T2SS_GspF_dom"/>
</dbReference>
<dbReference type="Gene3D" id="1.20.81.30">
    <property type="entry name" value="Type II secretion system (T2SS), domain F"/>
    <property type="match status" value="1"/>
</dbReference>
<feature type="transmembrane region" description="Helical" evidence="6">
    <location>
        <begin position="6"/>
        <end position="27"/>
    </location>
</feature>
<evidence type="ECO:0000256" key="3">
    <source>
        <dbReference type="ARBA" id="ARBA00022692"/>
    </source>
</evidence>
<dbReference type="OrthoDB" id="264722at2"/>
<feature type="transmembrane region" description="Helical" evidence="6">
    <location>
        <begin position="117"/>
        <end position="141"/>
    </location>
</feature>
<evidence type="ECO:0000256" key="5">
    <source>
        <dbReference type="ARBA" id="ARBA00023136"/>
    </source>
</evidence>
<sequence>MSSTLVALLFALWITIAGVAVWVWQTLHRRRLTQRRLEPLNEQEAGQQLQSDATRSKLGWWLFRAGFRSKSATPTFLVLSLLGLLVGAAFIASIYWAELVDLASGLASSVPGGVGEVFLPLIWASPWLAGLLLGFLPAIVVRARRRRRVREVEQDLPITLDLLATLAEAGFGFDSALDRFLETQPSRRPLSEDLQLFQIDMLAGRPRVEALRRLMKRVDVPWFSIFVSAVIHAEQVGSSLAQTLRVQADDLRMRRRERALALAMAVPVKLLFPLIVCFLPGIMTAALGPVVFQIVQVLDSFLQGAFR</sequence>
<keyword evidence="5 6" id="KW-0472">Membrane</keyword>
<gene>
    <name evidence="8" type="ORF">KOR42_22440</name>
</gene>
<evidence type="ECO:0000256" key="4">
    <source>
        <dbReference type="ARBA" id="ARBA00022989"/>
    </source>
</evidence>
<dbReference type="EMBL" id="SIHI01000001">
    <property type="protein sequence ID" value="TWT58857.1"/>
    <property type="molecule type" value="Genomic_DNA"/>
</dbReference>
<dbReference type="InterPro" id="IPR042094">
    <property type="entry name" value="T2SS_GspF_sf"/>
</dbReference>
<evidence type="ECO:0000259" key="7">
    <source>
        <dbReference type="Pfam" id="PF00482"/>
    </source>
</evidence>
<accession>A0A5C5X6W7</accession>
<keyword evidence="3 6" id="KW-0812">Transmembrane</keyword>
<keyword evidence="4 6" id="KW-1133">Transmembrane helix</keyword>
<reference evidence="8 9" key="1">
    <citation type="submission" date="2019-02" db="EMBL/GenBank/DDBJ databases">
        <title>Deep-cultivation of Planctomycetes and their phenomic and genomic characterization uncovers novel biology.</title>
        <authorList>
            <person name="Wiegand S."/>
            <person name="Jogler M."/>
            <person name="Boedeker C."/>
            <person name="Pinto D."/>
            <person name="Vollmers J."/>
            <person name="Rivas-Marin E."/>
            <person name="Kohn T."/>
            <person name="Peeters S.H."/>
            <person name="Heuer A."/>
            <person name="Rast P."/>
            <person name="Oberbeckmann S."/>
            <person name="Bunk B."/>
            <person name="Jeske O."/>
            <person name="Meyerdierks A."/>
            <person name="Storesund J.E."/>
            <person name="Kallscheuer N."/>
            <person name="Luecker S."/>
            <person name="Lage O.M."/>
            <person name="Pohl T."/>
            <person name="Merkel B.J."/>
            <person name="Hornburger P."/>
            <person name="Mueller R.-W."/>
            <person name="Bruemmer F."/>
            <person name="Labrenz M."/>
            <person name="Spormann A.M."/>
            <person name="Op Den Camp H."/>
            <person name="Overmann J."/>
            <person name="Amann R."/>
            <person name="Jetten M.S.M."/>
            <person name="Mascher T."/>
            <person name="Medema M.H."/>
            <person name="Devos D.P."/>
            <person name="Kaster A.-K."/>
            <person name="Ovreas L."/>
            <person name="Rohde M."/>
            <person name="Galperin M.Y."/>
            <person name="Jogler C."/>
        </authorList>
    </citation>
    <scope>NUCLEOTIDE SEQUENCE [LARGE SCALE GENOMIC DNA]</scope>
    <source>
        <strain evidence="8 9">KOR42</strain>
    </source>
</reference>
<evidence type="ECO:0000256" key="6">
    <source>
        <dbReference type="SAM" id="Phobius"/>
    </source>
</evidence>
<evidence type="ECO:0000256" key="1">
    <source>
        <dbReference type="ARBA" id="ARBA00004651"/>
    </source>
</evidence>
<dbReference type="GO" id="GO:0005886">
    <property type="term" value="C:plasma membrane"/>
    <property type="evidence" value="ECO:0007669"/>
    <property type="project" value="UniProtKB-SubCell"/>
</dbReference>
<dbReference type="Pfam" id="PF00482">
    <property type="entry name" value="T2SSF"/>
    <property type="match status" value="1"/>
</dbReference>
<organism evidence="8 9">
    <name type="scientific">Thalassoglobus neptunius</name>
    <dbReference type="NCBI Taxonomy" id="1938619"/>
    <lineage>
        <taxon>Bacteria</taxon>
        <taxon>Pseudomonadati</taxon>
        <taxon>Planctomycetota</taxon>
        <taxon>Planctomycetia</taxon>
        <taxon>Planctomycetales</taxon>
        <taxon>Planctomycetaceae</taxon>
        <taxon>Thalassoglobus</taxon>
    </lineage>
</organism>
<dbReference type="PANTHER" id="PTHR35007">
    <property type="entry name" value="INTEGRAL MEMBRANE PROTEIN-RELATED"/>
    <property type="match status" value="1"/>
</dbReference>
<comment type="caution">
    <text evidence="8">The sequence shown here is derived from an EMBL/GenBank/DDBJ whole genome shotgun (WGS) entry which is preliminary data.</text>
</comment>
<protein>
    <submittedName>
        <fullName evidence="8">Bacterial type II secretion system protein F domain protein</fullName>
    </submittedName>
</protein>
<evidence type="ECO:0000313" key="8">
    <source>
        <dbReference type="EMBL" id="TWT58857.1"/>
    </source>
</evidence>
<evidence type="ECO:0000313" key="9">
    <source>
        <dbReference type="Proteomes" id="UP000317243"/>
    </source>
</evidence>
<keyword evidence="9" id="KW-1185">Reference proteome</keyword>
<dbReference type="RefSeq" id="WP_146509539.1">
    <property type="nucleotide sequence ID" value="NZ_SIHI01000001.1"/>
</dbReference>
<proteinExistence type="predicted"/>
<dbReference type="PANTHER" id="PTHR35007:SF2">
    <property type="entry name" value="PILUS ASSEMBLE PROTEIN"/>
    <property type="match status" value="1"/>
</dbReference>
<dbReference type="AlphaFoldDB" id="A0A5C5X6W7"/>
<name>A0A5C5X6W7_9PLAN</name>
<keyword evidence="2" id="KW-1003">Cell membrane</keyword>
<feature type="transmembrane region" description="Helical" evidence="6">
    <location>
        <begin position="76"/>
        <end position="97"/>
    </location>
</feature>
<feature type="domain" description="Type II secretion system protein GspF" evidence="7">
    <location>
        <begin position="160"/>
        <end position="285"/>
    </location>
</feature>
<dbReference type="Proteomes" id="UP000317243">
    <property type="component" value="Unassembled WGS sequence"/>
</dbReference>
<evidence type="ECO:0000256" key="2">
    <source>
        <dbReference type="ARBA" id="ARBA00022475"/>
    </source>
</evidence>